<evidence type="ECO:0000259" key="2">
    <source>
        <dbReference type="Pfam" id="PF04773"/>
    </source>
</evidence>
<proteinExistence type="predicted"/>
<feature type="compositionally biased region" description="Basic and acidic residues" evidence="1">
    <location>
        <begin position="314"/>
        <end position="342"/>
    </location>
</feature>
<dbReference type="EMBL" id="CP041969">
    <property type="protein sequence ID" value="QMV43890.1"/>
    <property type="molecule type" value="Genomic_DNA"/>
</dbReference>
<feature type="domain" description="FecR protein" evidence="2">
    <location>
        <begin position="67"/>
        <end position="171"/>
    </location>
</feature>
<protein>
    <recommendedName>
        <fullName evidence="6">FecR family protein</fullName>
    </recommendedName>
</protein>
<dbReference type="Proteomes" id="UP000515679">
    <property type="component" value="Chromosome"/>
</dbReference>
<dbReference type="InterPro" id="IPR025883">
    <property type="entry name" value="Cadherin-like_domain"/>
</dbReference>
<evidence type="ECO:0000313" key="5">
    <source>
        <dbReference type="Proteomes" id="UP000515679"/>
    </source>
</evidence>
<evidence type="ECO:0000259" key="3">
    <source>
        <dbReference type="Pfam" id="PF12733"/>
    </source>
</evidence>
<keyword evidence="5" id="KW-1185">Reference proteome</keyword>
<dbReference type="InterPro" id="IPR006860">
    <property type="entry name" value="FecR"/>
</dbReference>
<dbReference type="Pfam" id="PF04773">
    <property type="entry name" value="FecR"/>
    <property type="match status" value="1"/>
</dbReference>
<dbReference type="Pfam" id="PF12733">
    <property type="entry name" value="Cadherin-like"/>
    <property type="match status" value="1"/>
</dbReference>
<dbReference type="PANTHER" id="PTHR38731">
    <property type="entry name" value="LIPL45-RELATED LIPOPROTEIN-RELATED"/>
    <property type="match status" value="1"/>
</dbReference>
<sequence length="1098" mass="118587">MMRKSMIRLLIFVLVALPMLGSYGKEASAASSRVAVIKEMKGSVKVNKAGGSKEFTAFAKMSLNEGDVLAVGSDSSAVLQFSNGTSEDDRMTVASNSKLTFSKLSNKNGTTTKVSLFNGSVWADVKSIENEDDKFTLETPTSIMGVRGTHLLVSVDPVSGATRLTVAAGVVSAQTTDSNDPRTQEVIPTKKALVTKQPKGGSEITIAQVDLELLFSQSDKTIIEAIAGAASEIAQENVEKRNAYREAVGGAYRQNEESNVQNLVGAILALAVQNKIINPVRTEELLRQVKAATGKNLDLENSALLLSDDEKARQQLQNRKDQEAHDRAKALKDQEKAVRDQDALLQQRLKNNRDKQEKENNDSLAEKRKRALEEYEKQLSQAEKQRFEEQRKAREAGQNTSTGNGTGGGGGGGGASSSPSPSPSSSSSQSPSPSPSGEVPANDARLSAVAIQGHFDPLSKPDAMPINVLYAPSFQADVYSYSVSVEADIVSLTVKPTVKETHATVKINGQSLDSVTGSVSVPLVTGTNAIEIVVTAQDSTTKKTYRFDIARSTSVPLLNWKTTLLDGSELAWNASPLDSNAYNTGVATTISGFNMQLDYNEAIIERVEAKIIDPNSAEQLLSWTASGQAKPIGGLANGLYKVELTAFDAGDATVGNTLTLWFHNNTAAPDWSTIARPFTVNRVEAHHHIIGYQDPGQSIMTVNANVRKVRFTEAVGAAGIQALTEAITVNGQAIEPDGVIPLSYGENTVRVPVVDKTGYYSGTYQWRLIRFNDPEGVNGWAIAKSDSTTDLWTNITDLDASGKYRYFVNVPIGVTKFTIIVNSDADKTVSATLTDVQSGTDMPLSRTDQFKEFTFNDAGYYRYLLKMTVEGVYEEYELVFVVGSPDWENLISGNLKVDGVPVMPTVGGFSVVIPPGQVDQIRYLDFFDVEEEDVKVFRGTEEITGGVSKVLGILATGSQNDYEIRLYDPTHRLAPKLYPLTVFVGGVPNELVIDSIAALDDQDRNISMSRKSPSEPWNLTFVSDSIDPTATAVSMSVQLADIVNGEIKRVRVGTGASIPSIDGEFAVDLVPGTTSLEIVVQSRLTGREVCYVVNLFRA</sequence>
<feature type="compositionally biased region" description="Low complexity" evidence="1">
    <location>
        <begin position="416"/>
        <end position="437"/>
    </location>
</feature>
<dbReference type="Gene3D" id="2.60.120.1440">
    <property type="match status" value="1"/>
</dbReference>
<accession>A0A7G5C3V6</accession>
<feature type="domain" description="Cadherin-like beta-sandwich-like" evidence="3">
    <location>
        <begin position="472"/>
        <end position="551"/>
    </location>
</feature>
<feature type="compositionally biased region" description="Basic and acidic residues" evidence="1">
    <location>
        <begin position="351"/>
        <end position="395"/>
    </location>
</feature>
<dbReference type="RefSeq" id="WP_182300128.1">
    <property type="nucleotide sequence ID" value="NZ_CP041969.1"/>
</dbReference>
<dbReference type="KEGG" id="cchl:FPL14_23985"/>
<organism evidence="4 5">
    <name type="scientific">Cohnella cholangitidis</name>
    <dbReference type="NCBI Taxonomy" id="2598458"/>
    <lineage>
        <taxon>Bacteria</taxon>
        <taxon>Bacillati</taxon>
        <taxon>Bacillota</taxon>
        <taxon>Bacilli</taxon>
        <taxon>Bacillales</taxon>
        <taxon>Paenibacillaceae</taxon>
        <taxon>Cohnella</taxon>
    </lineage>
</organism>
<evidence type="ECO:0008006" key="6">
    <source>
        <dbReference type="Google" id="ProtNLM"/>
    </source>
</evidence>
<name>A0A7G5C3V6_9BACL</name>
<reference evidence="4 5" key="1">
    <citation type="submission" date="2019-07" db="EMBL/GenBank/DDBJ databases">
        <authorList>
            <person name="Kim J.K."/>
            <person name="Cheong H.-M."/>
            <person name="Choi Y."/>
            <person name="Hwang K.J."/>
            <person name="Lee S."/>
            <person name="Choi C."/>
        </authorList>
    </citation>
    <scope>NUCLEOTIDE SEQUENCE [LARGE SCALE GENOMIC DNA]</scope>
    <source>
        <strain evidence="4 5">KS 22</strain>
    </source>
</reference>
<gene>
    <name evidence="4" type="ORF">FPL14_23985</name>
</gene>
<feature type="compositionally biased region" description="Gly residues" evidence="1">
    <location>
        <begin position="404"/>
        <end position="415"/>
    </location>
</feature>
<evidence type="ECO:0000313" key="4">
    <source>
        <dbReference type="EMBL" id="QMV43890.1"/>
    </source>
</evidence>
<dbReference type="PANTHER" id="PTHR38731:SF1">
    <property type="entry name" value="FECR PROTEIN DOMAIN-CONTAINING PROTEIN"/>
    <property type="match status" value="1"/>
</dbReference>
<evidence type="ECO:0000256" key="1">
    <source>
        <dbReference type="SAM" id="MobiDB-lite"/>
    </source>
</evidence>
<feature type="region of interest" description="Disordered" evidence="1">
    <location>
        <begin position="314"/>
        <end position="441"/>
    </location>
</feature>
<dbReference type="AlphaFoldDB" id="A0A7G5C3V6"/>